<gene>
    <name evidence="5 6 7" type="primary">GAPT</name>
</gene>
<dbReference type="RefSeq" id="XP_019503750.1">
    <property type="nucleotide sequence ID" value="XM_019648205.1"/>
</dbReference>
<dbReference type="KEGG" id="hai:109385698"/>
<reference evidence="5 6" key="1">
    <citation type="submission" date="2025-04" db="UniProtKB">
        <authorList>
            <consortium name="RefSeq"/>
        </authorList>
    </citation>
    <scope>IDENTIFICATION</scope>
    <source>
        <tissue evidence="5 6">Muscle</tissue>
    </source>
</reference>
<dbReference type="Proteomes" id="UP000694851">
    <property type="component" value="Unplaced"/>
</dbReference>
<keyword evidence="2" id="KW-1133">Transmembrane helix</keyword>
<dbReference type="PRINTS" id="PR02077">
    <property type="entry name" value="PROTEINGAPT"/>
</dbReference>
<dbReference type="RefSeq" id="XP_019503749.1">
    <property type="nucleotide sequence ID" value="XM_019648204.1"/>
</dbReference>
<evidence type="ECO:0000313" key="6">
    <source>
        <dbReference type="RefSeq" id="XP_019503750.1"/>
    </source>
</evidence>
<feature type="transmembrane region" description="Helical" evidence="2">
    <location>
        <begin position="135"/>
        <end position="158"/>
    </location>
</feature>
<dbReference type="RefSeq" id="XP_019503751.1">
    <property type="nucleotide sequence ID" value="XM_019648206.1"/>
</dbReference>
<dbReference type="AlphaFoldDB" id="A0A8B7RX54"/>
<dbReference type="GO" id="GO:0001782">
    <property type="term" value="P:B cell homeostasis"/>
    <property type="evidence" value="ECO:0007669"/>
    <property type="project" value="TreeGrafter"/>
</dbReference>
<accession>A0A8B7RX54</accession>
<evidence type="ECO:0000313" key="7">
    <source>
        <dbReference type="RefSeq" id="XP_019503751.1"/>
    </source>
</evidence>
<dbReference type="CTD" id="202309"/>
<dbReference type="GO" id="GO:0016020">
    <property type="term" value="C:membrane"/>
    <property type="evidence" value="ECO:0007669"/>
    <property type="project" value="InterPro"/>
</dbReference>
<dbReference type="Pfam" id="PF11770">
    <property type="entry name" value="GAPT"/>
    <property type="match status" value="1"/>
</dbReference>
<feature type="compositionally biased region" description="Basic and acidic residues" evidence="1">
    <location>
        <begin position="204"/>
        <end position="233"/>
    </location>
</feature>
<dbReference type="InterPro" id="IPR021082">
    <property type="entry name" value="Protein_GAPT"/>
</dbReference>
<evidence type="ECO:0000313" key="4">
    <source>
        <dbReference type="Proteomes" id="UP000694851"/>
    </source>
</evidence>
<keyword evidence="2" id="KW-0472">Membrane</keyword>
<dbReference type="OrthoDB" id="9832665at2759"/>
<feature type="chain" id="PRO_5044664708" evidence="3">
    <location>
        <begin position="24"/>
        <end position="283"/>
    </location>
</feature>
<dbReference type="GeneID" id="109385698"/>
<feature type="region of interest" description="Disordered" evidence="1">
    <location>
        <begin position="199"/>
        <end position="233"/>
    </location>
</feature>
<proteinExistence type="predicted"/>
<evidence type="ECO:0000256" key="2">
    <source>
        <dbReference type="SAM" id="Phobius"/>
    </source>
</evidence>
<dbReference type="PANTHER" id="PTHR37350">
    <property type="entry name" value="PROTEIN GAPT"/>
    <property type="match status" value="1"/>
</dbReference>
<name>A0A8B7RX54_HIPAR</name>
<keyword evidence="4" id="KW-1185">Reference proteome</keyword>
<sequence length="283" mass="31938">MADHSTFLFLSFQLCYYLPLISAPFSDSLTEKELNLTKISPDNNGCDVKNIGHENHPKPGFLNLSCNCFRTLADNVLSDLKGKCLKEFPKLPLNCTLQEIINTPAYACEFIKGNSILLNNTFCAEMLKSCGNTSVAISVGISLLLLLVICGIGCVWHWKHRSTTQFTLPRLLQGKRSRRKDYSKTLSIRPHVISSRHKISVQTQDRKSAAGGTDTHDTYENLEARPPKAKEETDKELYENIRQPNFDDHIYGNETTCDYYNFQKPCTSAAPQDEDIYILPDAH</sequence>
<dbReference type="GO" id="GO:0002322">
    <property type="term" value="P:B cell proliferation involved in immune response"/>
    <property type="evidence" value="ECO:0007669"/>
    <property type="project" value="TreeGrafter"/>
</dbReference>
<dbReference type="PANTHER" id="PTHR37350:SF1">
    <property type="entry name" value="PROTEIN GAPT"/>
    <property type="match status" value="1"/>
</dbReference>
<evidence type="ECO:0000256" key="3">
    <source>
        <dbReference type="SAM" id="SignalP"/>
    </source>
</evidence>
<feature type="signal peptide" evidence="3">
    <location>
        <begin position="1"/>
        <end position="23"/>
    </location>
</feature>
<keyword evidence="3" id="KW-0732">Signal</keyword>
<keyword evidence="2" id="KW-0812">Transmembrane</keyword>
<evidence type="ECO:0000256" key="1">
    <source>
        <dbReference type="SAM" id="MobiDB-lite"/>
    </source>
</evidence>
<protein>
    <submittedName>
        <fullName evidence="5 6">Protein GAPT</fullName>
    </submittedName>
</protein>
<evidence type="ECO:0000313" key="5">
    <source>
        <dbReference type="RefSeq" id="XP_019503749.1"/>
    </source>
</evidence>
<organism evidence="4 6">
    <name type="scientific">Hipposideros armiger</name>
    <name type="common">Great Himalayan leaf-nosed bat</name>
    <dbReference type="NCBI Taxonomy" id="186990"/>
    <lineage>
        <taxon>Eukaryota</taxon>
        <taxon>Metazoa</taxon>
        <taxon>Chordata</taxon>
        <taxon>Craniata</taxon>
        <taxon>Vertebrata</taxon>
        <taxon>Euteleostomi</taxon>
        <taxon>Mammalia</taxon>
        <taxon>Eutheria</taxon>
        <taxon>Laurasiatheria</taxon>
        <taxon>Chiroptera</taxon>
        <taxon>Yinpterochiroptera</taxon>
        <taxon>Rhinolophoidea</taxon>
        <taxon>Hipposideridae</taxon>
        <taxon>Hipposideros</taxon>
    </lineage>
</organism>